<dbReference type="InterPro" id="IPR011256">
    <property type="entry name" value="Reg_factor_effector_dom_sf"/>
</dbReference>
<dbReference type="Gene3D" id="1.10.10.60">
    <property type="entry name" value="Homeodomain-like"/>
    <property type="match status" value="1"/>
</dbReference>
<evidence type="ECO:0000256" key="2">
    <source>
        <dbReference type="ARBA" id="ARBA00023125"/>
    </source>
</evidence>
<dbReference type="GO" id="GO:0003700">
    <property type="term" value="F:DNA-binding transcription factor activity"/>
    <property type="evidence" value="ECO:0007669"/>
    <property type="project" value="InterPro"/>
</dbReference>
<evidence type="ECO:0000313" key="5">
    <source>
        <dbReference type="EMBL" id="RZU62205.1"/>
    </source>
</evidence>
<dbReference type="SMART" id="SM00342">
    <property type="entry name" value="HTH_ARAC"/>
    <property type="match status" value="1"/>
</dbReference>
<keyword evidence="2" id="KW-0238">DNA-binding</keyword>
<protein>
    <submittedName>
        <fullName evidence="5">AraC family transcriptional regulator</fullName>
    </submittedName>
</protein>
<dbReference type="InterPro" id="IPR018062">
    <property type="entry name" value="HTH_AraC-typ_CS"/>
</dbReference>
<dbReference type="OrthoDB" id="795001at2"/>
<evidence type="ECO:0000259" key="4">
    <source>
        <dbReference type="PROSITE" id="PS01124"/>
    </source>
</evidence>
<gene>
    <name evidence="5" type="ORF">EV380_1795</name>
</gene>
<dbReference type="SMART" id="SM00871">
    <property type="entry name" value="AraC_E_bind"/>
    <property type="match status" value="1"/>
</dbReference>
<dbReference type="PANTHER" id="PTHR40055">
    <property type="entry name" value="TRANSCRIPTIONAL REGULATOR YGIV-RELATED"/>
    <property type="match status" value="1"/>
</dbReference>
<accession>A0A4Q8AER5</accession>
<dbReference type="InterPro" id="IPR018060">
    <property type="entry name" value="HTH_AraC"/>
</dbReference>
<dbReference type="PANTHER" id="PTHR40055:SF1">
    <property type="entry name" value="TRANSCRIPTIONAL REGULATOR YGIV-RELATED"/>
    <property type="match status" value="1"/>
</dbReference>
<dbReference type="InterPro" id="IPR010499">
    <property type="entry name" value="AraC_E-bd"/>
</dbReference>
<name>A0A4Q8AER5_9MICC</name>
<evidence type="ECO:0000256" key="1">
    <source>
        <dbReference type="ARBA" id="ARBA00023015"/>
    </source>
</evidence>
<comment type="caution">
    <text evidence="5">The sequence shown here is derived from an EMBL/GenBank/DDBJ whole genome shotgun (WGS) entry which is preliminary data.</text>
</comment>
<evidence type="ECO:0000256" key="3">
    <source>
        <dbReference type="ARBA" id="ARBA00023163"/>
    </source>
</evidence>
<dbReference type="PRINTS" id="PR00032">
    <property type="entry name" value="HTHARAC"/>
</dbReference>
<evidence type="ECO:0000313" key="6">
    <source>
        <dbReference type="Proteomes" id="UP000292685"/>
    </source>
</evidence>
<dbReference type="PROSITE" id="PS00041">
    <property type="entry name" value="HTH_ARAC_FAMILY_1"/>
    <property type="match status" value="1"/>
</dbReference>
<dbReference type="GO" id="GO:0043565">
    <property type="term" value="F:sequence-specific DNA binding"/>
    <property type="evidence" value="ECO:0007669"/>
    <property type="project" value="InterPro"/>
</dbReference>
<dbReference type="Pfam" id="PF12833">
    <property type="entry name" value="HTH_18"/>
    <property type="match status" value="1"/>
</dbReference>
<dbReference type="InterPro" id="IPR020449">
    <property type="entry name" value="Tscrpt_reg_AraC-type_HTH"/>
</dbReference>
<sequence length="308" mass="34554">MEKGAVTSAMQRSGWIDYEERFDAVVTHVAEHLDEPLDLIRLAEVAGLSPKHWHRVFTAAYGETLASFVKRLRLQRAAFALANTDAPIAEVAQTCGYPNVASFTRVFTSAFGMPPARYRKIGSHAPFRRASMNLDPHAFSVDVRHTPEIECFAVAHRGPYIRIDEAFRDLEAWYAAHGMAVEDQELFGVFFSDPSRTPEKDLRSLACYRRPPEFVGPPNPLSPGAADLQPFTLGGGIYAVLPHHGTYADMPAKYDWLFGCWVPHSGYALADRPVIERYVDLPRDTAPDDLQTEMWLPLEVPARARKEQ</sequence>
<dbReference type="InterPro" id="IPR029442">
    <property type="entry name" value="GyrI-like"/>
</dbReference>
<dbReference type="Pfam" id="PF06445">
    <property type="entry name" value="GyrI-like"/>
    <property type="match status" value="1"/>
</dbReference>
<keyword evidence="1" id="KW-0805">Transcription regulation</keyword>
<organism evidence="5 6">
    <name type="scientific">Zhihengliuella halotolerans</name>
    <dbReference type="NCBI Taxonomy" id="370736"/>
    <lineage>
        <taxon>Bacteria</taxon>
        <taxon>Bacillati</taxon>
        <taxon>Actinomycetota</taxon>
        <taxon>Actinomycetes</taxon>
        <taxon>Micrococcales</taxon>
        <taxon>Micrococcaceae</taxon>
        <taxon>Zhihengliuella</taxon>
    </lineage>
</organism>
<dbReference type="PROSITE" id="PS01124">
    <property type="entry name" value="HTH_ARAC_FAMILY_2"/>
    <property type="match status" value="1"/>
</dbReference>
<dbReference type="SUPFAM" id="SSF46689">
    <property type="entry name" value="Homeodomain-like"/>
    <property type="match status" value="2"/>
</dbReference>
<keyword evidence="3" id="KW-0804">Transcription</keyword>
<dbReference type="SUPFAM" id="SSF55136">
    <property type="entry name" value="Probable bacterial effector-binding domain"/>
    <property type="match status" value="1"/>
</dbReference>
<dbReference type="InterPro" id="IPR050908">
    <property type="entry name" value="SmbC-like"/>
</dbReference>
<dbReference type="Proteomes" id="UP000292685">
    <property type="component" value="Unassembled WGS sequence"/>
</dbReference>
<feature type="domain" description="HTH araC/xylS-type" evidence="4">
    <location>
        <begin position="23"/>
        <end position="121"/>
    </location>
</feature>
<keyword evidence="6" id="KW-1185">Reference proteome</keyword>
<proteinExistence type="predicted"/>
<dbReference type="EMBL" id="SHLA01000001">
    <property type="protein sequence ID" value="RZU62205.1"/>
    <property type="molecule type" value="Genomic_DNA"/>
</dbReference>
<dbReference type="AlphaFoldDB" id="A0A4Q8AER5"/>
<dbReference type="Gene3D" id="3.20.80.10">
    <property type="entry name" value="Regulatory factor, effector binding domain"/>
    <property type="match status" value="1"/>
</dbReference>
<reference evidence="5 6" key="1">
    <citation type="submission" date="2019-02" db="EMBL/GenBank/DDBJ databases">
        <title>Sequencing the genomes of 1000 actinobacteria strains.</title>
        <authorList>
            <person name="Klenk H.-P."/>
        </authorList>
    </citation>
    <scope>NUCLEOTIDE SEQUENCE [LARGE SCALE GENOMIC DNA]</scope>
    <source>
        <strain evidence="5 6">DSM 17364</strain>
    </source>
</reference>
<dbReference type="InterPro" id="IPR009057">
    <property type="entry name" value="Homeodomain-like_sf"/>
</dbReference>